<dbReference type="KEGG" id="vin:AKJ08_3386"/>
<protein>
    <submittedName>
        <fullName evidence="2">Membrane protein related to metalloendopeptidase</fullName>
    </submittedName>
</protein>
<dbReference type="InterPro" id="IPR050570">
    <property type="entry name" value="Cell_wall_metabolism_enzyme"/>
</dbReference>
<dbReference type="InterPro" id="IPR016047">
    <property type="entry name" value="M23ase_b-sheet_dom"/>
</dbReference>
<name>A0A0K1PIR3_9BACT</name>
<reference evidence="2 3" key="1">
    <citation type="submission" date="2015-08" db="EMBL/GenBank/DDBJ databases">
        <authorList>
            <person name="Babu N.S."/>
            <person name="Beckwith C.J."/>
            <person name="Beseler K.G."/>
            <person name="Brison A."/>
            <person name="Carone J.V."/>
            <person name="Caskin T.P."/>
            <person name="Diamond M."/>
            <person name="Durham M.E."/>
            <person name="Foxe J.M."/>
            <person name="Go M."/>
            <person name="Henderson B.A."/>
            <person name="Jones I.B."/>
            <person name="McGettigan J.A."/>
            <person name="Micheletti S.J."/>
            <person name="Nasrallah M.E."/>
            <person name="Ortiz D."/>
            <person name="Piller C.R."/>
            <person name="Privatt S.R."/>
            <person name="Schneider S.L."/>
            <person name="Sharp S."/>
            <person name="Smith T.C."/>
            <person name="Stanton J.D."/>
            <person name="Ullery H.E."/>
            <person name="Wilson R.J."/>
            <person name="Serrano M.G."/>
            <person name="Buck G."/>
            <person name="Lee V."/>
            <person name="Wang Y."/>
            <person name="Carvalho R."/>
            <person name="Voegtly L."/>
            <person name="Shi R."/>
            <person name="Duckworth R."/>
            <person name="Johnson A."/>
            <person name="Loviza R."/>
            <person name="Walstead R."/>
            <person name="Shah Z."/>
            <person name="Kiflezghi M."/>
            <person name="Wade K."/>
            <person name="Ball S.L."/>
            <person name="Bradley K.W."/>
            <person name="Asai D.J."/>
            <person name="Bowman C.A."/>
            <person name="Russell D.A."/>
            <person name="Pope W.H."/>
            <person name="Jacobs-Sera D."/>
            <person name="Hendrix R.W."/>
            <person name="Hatfull G.F."/>
        </authorList>
    </citation>
    <scope>NUCLEOTIDE SEQUENCE [LARGE SCALE GENOMIC DNA]</scope>
    <source>
        <strain evidence="2 3">DSM 27710</strain>
    </source>
</reference>
<dbReference type="PANTHER" id="PTHR21666:SF270">
    <property type="entry name" value="MUREIN HYDROLASE ACTIVATOR ENVC"/>
    <property type="match status" value="1"/>
</dbReference>
<gene>
    <name evidence="2" type="ORF">AKJ08_3386</name>
</gene>
<accession>A0A0K1PIR3</accession>
<dbReference type="CDD" id="cd12797">
    <property type="entry name" value="M23_peptidase"/>
    <property type="match status" value="1"/>
</dbReference>
<dbReference type="OrthoDB" id="9815245at2"/>
<feature type="domain" description="M23ase beta-sheet core" evidence="1">
    <location>
        <begin position="130"/>
        <end position="224"/>
    </location>
</feature>
<dbReference type="Pfam" id="PF01551">
    <property type="entry name" value="Peptidase_M23"/>
    <property type="match status" value="1"/>
</dbReference>
<dbReference type="RefSeq" id="WP_050727081.1">
    <property type="nucleotide sequence ID" value="NZ_CP012332.1"/>
</dbReference>
<dbReference type="PANTHER" id="PTHR21666">
    <property type="entry name" value="PEPTIDASE-RELATED"/>
    <property type="match status" value="1"/>
</dbReference>
<evidence type="ECO:0000313" key="2">
    <source>
        <dbReference type="EMBL" id="AKU92999.1"/>
    </source>
</evidence>
<evidence type="ECO:0000313" key="3">
    <source>
        <dbReference type="Proteomes" id="UP000055590"/>
    </source>
</evidence>
<dbReference type="SUPFAM" id="SSF51261">
    <property type="entry name" value="Duplicated hybrid motif"/>
    <property type="match status" value="1"/>
</dbReference>
<dbReference type="GO" id="GO:0004222">
    <property type="term" value="F:metalloendopeptidase activity"/>
    <property type="evidence" value="ECO:0007669"/>
    <property type="project" value="TreeGrafter"/>
</dbReference>
<dbReference type="STRING" id="1391653.AKJ08_3386"/>
<sequence length="236" mass="24569">MALLRDTPAAGADRQREAERAFDSLVIKQLLQASGAFAGKEGSPLFSDLIVDALADSLAEAGRPAHGPDRPLLDLLPQASSGRERTDPAALLHRAPAAEAFDPCALVHGPSAVTSAFGRRADPLGEGVQEHRGVDLGAKEGSAIVSAADGVVRRVGPRGGFGQAVEVDHGGGVTTLYAHASELLVAEGDRVRKGQPIARVGQTGRATGPHLHFEVRVHDRPVNPSTALKAYGKRAE</sequence>
<dbReference type="Gene3D" id="2.70.70.10">
    <property type="entry name" value="Glucose Permease (Domain IIA)"/>
    <property type="match status" value="1"/>
</dbReference>
<evidence type="ECO:0000259" key="1">
    <source>
        <dbReference type="Pfam" id="PF01551"/>
    </source>
</evidence>
<keyword evidence="3" id="KW-1185">Reference proteome</keyword>
<dbReference type="InterPro" id="IPR011055">
    <property type="entry name" value="Dup_hybrid_motif"/>
</dbReference>
<dbReference type="AlphaFoldDB" id="A0A0K1PIR3"/>
<organism evidence="2 3">
    <name type="scientific">Vulgatibacter incomptus</name>
    <dbReference type="NCBI Taxonomy" id="1391653"/>
    <lineage>
        <taxon>Bacteria</taxon>
        <taxon>Pseudomonadati</taxon>
        <taxon>Myxococcota</taxon>
        <taxon>Myxococcia</taxon>
        <taxon>Myxococcales</taxon>
        <taxon>Cystobacterineae</taxon>
        <taxon>Vulgatibacteraceae</taxon>
        <taxon>Vulgatibacter</taxon>
    </lineage>
</organism>
<proteinExistence type="predicted"/>
<dbReference type="EMBL" id="CP012332">
    <property type="protein sequence ID" value="AKU92999.1"/>
    <property type="molecule type" value="Genomic_DNA"/>
</dbReference>
<dbReference type="Proteomes" id="UP000055590">
    <property type="component" value="Chromosome"/>
</dbReference>